<proteinExistence type="predicted"/>
<dbReference type="Proteomes" id="UP000093122">
    <property type="component" value="Unassembled WGS sequence"/>
</dbReference>
<gene>
    <name evidence="1" type="ORF">AX245_00600</name>
</gene>
<protein>
    <submittedName>
        <fullName evidence="1">Integrase</fullName>
    </submittedName>
</protein>
<evidence type="ECO:0000313" key="2">
    <source>
        <dbReference type="Proteomes" id="UP000093122"/>
    </source>
</evidence>
<dbReference type="KEGG" id="sage:EN72_11075"/>
<dbReference type="EMBL" id="MAWT01000007">
    <property type="protein sequence ID" value="OCM72395.1"/>
    <property type="molecule type" value="Genomic_DNA"/>
</dbReference>
<comment type="caution">
    <text evidence="1">The sequence shown here is derived from an EMBL/GenBank/DDBJ whole genome shotgun (WGS) entry which is preliminary data.</text>
</comment>
<accession>A0A0E1EK30</accession>
<sequence length="83" mass="9551">METETIIHNGKKVIKKIKKDKSISYTLKGTFLGKDIKTGKQVTTTITAKTLKQLDRAIIQARLEFEKMAQHEKKLSSLIHWKI</sequence>
<organism evidence="1 2">
    <name type="scientific">Streptococcus agalactiae</name>
    <dbReference type="NCBI Taxonomy" id="1311"/>
    <lineage>
        <taxon>Bacteria</taxon>
        <taxon>Bacillati</taxon>
        <taxon>Bacillota</taxon>
        <taxon>Bacilli</taxon>
        <taxon>Lactobacillales</taxon>
        <taxon>Streptococcaceae</taxon>
        <taxon>Streptococcus</taxon>
    </lineage>
</organism>
<dbReference type="AlphaFoldDB" id="A0A0E1EK30"/>
<name>A0A0E1EK30_STRAG</name>
<reference evidence="1 2" key="1">
    <citation type="journal article" date="2016" name="Sci. Rep.">
        <title>Serotype IV Streptococcus agalactiae ST-452 has arisen from large genomic recombination events between CC23 and the hypervirulent CC17 lineages.</title>
        <authorList>
            <person name="Campisi E."/>
            <person name="Rinaudo C.D."/>
            <person name="Donati C."/>
            <person name="Barucco M."/>
            <person name="Torricelli G."/>
            <person name="Edwards M.S."/>
            <person name="Baker C.J."/>
            <person name="Margarit I."/>
            <person name="Rosini R."/>
        </authorList>
    </citation>
    <scope>NUCLEOTIDE SEQUENCE [LARGE SCALE GENOMIC DNA]</scope>
    <source>
        <strain evidence="1 2">CZ-PW-140</strain>
    </source>
</reference>
<evidence type="ECO:0000313" key="1">
    <source>
        <dbReference type="EMBL" id="OCM72395.1"/>
    </source>
</evidence>